<dbReference type="AlphaFoldDB" id="A0AAV4RAN6"/>
<accession>A0AAV4RAN6</accession>
<organism evidence="1 2">
    <name type="scientific">Caerostris darwini</name>
    <dbReference type="NCBI Taxonomy" id="1538125"/>
    <lineage>
        <taxon>Eukaryota</taxon>
        <taxon>Metazoa</taxon>
        <taxon>Ecdysozoa</taxon>
        <taxon>Arthropoda</taxon>
        <taxon>Chelicerata</taxon>
        <taxon>Arachnida</taxon>
        <taxon>Araneae</taxon>
        <taxon>Araneomorphae</taxon>
        <taxon>Entelegynae</taxon>
        <taxon>Araneoidea</taxon>
        <taxon>Araneidae</taxon>
        <taxon>Caerostris</taxon>
    </lineage>
</organism>
<comment type="caution">
    <text evidence="1">The sequence shown here is derived from an EMBL/GenBank/DDBJ whole genome shotgun (WGS) entry which is preliminary data.</text>
</comment>
<sequence length="84" mass="9940">MTHPQLKSYHCKVTKKFENYKELLQNVGSDPSKREHENALRRKWLAKKRQQASNGPRRLVNDVDLKESSASMYYDDLLSYPQPF</sequence>
<evidence type="ECO:0000313" key="2">
    <source>
        <dbReference type="Proteomes" id="UP001054837"/>
    </source>
</evidence>
<dbReference type="EMBL" id="BPLQ01005805">
    <property type="protein sequence ID" value="GIY17492.1"/>
    <property type="molecule type" value="Genomic_DNA"/>
</dbReference>
<gene>
    <name evidence="1" type="ORF">CDAR_436351</name>
</gene>
<name>A0AAV4RAN6_9ARAC</name>
<evidence type="ECO:0000313" key="1">
    <source>
        <dbReference type="EMBL" id="GIY17492.1"/>
    </source>
</evidence>
<dbReference type="Proteomes" id="UP001054837">
    <property type="component" value="Unassembled WGS sequence"/>
</dbReference>
<keyword evidence="2" id="KW-1185">Reference proteome</keyword>
<reference evidence="1 2" key="1">
    <citation type="submission" date="2021-06" db="EMBL/GenBank/DDBJ databases">
        <title>Caerostris darwini draft genome.</title>
        <authorList>
            <person name="Kono N."/>
            <person name="Arakawa K."/>
        </authorList>
    </citation>
    <scope>NUCLEOTIDE SEQUENCE [LARGE SCALE GENOMIC DNA]</scope>
</reference>
<proteinExistence type="predicted"/>
<protein>
    <submittedName>
        <fullName evidence="1">Uncharacterized protein</fullName>
    </submittedName>
</protein>